<dbReference type="EMBL" id="SSDS01000013">
    <property type="protein sequence ID" value="TXG78506.1"/>
    <property type="molecule type" value="Genomic_DNA"/>
</dbReference>
<evidence type="ECO:0000256" key="1">
    <source>
        <dbReference type="SAM" id="MobiDB-lite"/>
    </source>
</evidence>
<feature type="region of interest" description="Disordered" evidence="1">
    <location>
        <begin position="348"/>
        <end position="403"/>
    </location>
</feature>
<evidence type="ECO:0000313" key="3">
    <source>
        <dbReference type="Proteomes" id="UP000321026"/>
    </source>
</evidence>
<dbReference type="Proteomes" id="UP000321026">
    <property type="component" value="Unassembled WGS sequence"/>
</dbReference>
<accession>A0A5C7JD94</accession>
<sequence>MEIGLIHRSELITTPQLLNITNACNQGLRDLAHHWHQLPPRVMSFSMMRSTVRAYLYLDDGEEATTPRERQDVSARRINIKSLVEIGLPLYGSETSTHTSIATVIFRELARLFIDPDATGWWRIATGQIAAEPCDLKLGTKKSYIVDGTRVVLCDWIKPNELEQLAEAKLSGWGSSIFRTKDGLKGLMVHGEMPDWYHQLRLEDPVLRKLCDLDDGMPPLEIRVQDDEFNGTDLEMAVNKVEDGTVPTSAKQGSVSLLAAVTQASASFRKSASVSKFERIGYADGTKFGDHPEVRPASIVKAVAVHSPSPLKPEDFKDELESIETEPVNYDKIQADLSRQLDELLKSESLNKPKDPPVHPLRVPTSDSHLVSPSTRLGFEEKSGRGTGNGNRSTKGEVKSVSTSGAQGSVLLKKILEFLELAQQQAMPGQPGALAGMELGRLQIEVVLKWK</sequence>
<feature type="compositionally biased region" description="Basic and acidic residues" evidence="1">
    <location>
        <begin position="348"/>
        <end position="357"/>
    </location>
</feature>
<proteinExistence type="predicted"/>
<dbReference type="AlphaFoldDB" id="A0A5C7JD94"/>
<reference evidence="2 3" key="1">
    <citation type="submission" date="2018-09" db="EMBL/GenBank/DDBJ databases">
        <title>Metagenome Assembled Genomes from an Advanced Water Purification Facility.</title>
        <authorList>
            <person name="Stamps B.W."/>
            <person name="Spear J.R."/>
        </authorList>
    </citation>
    <scope>NUCLEOTIDE SEQUENCE [LARGE SCALE GENOMIC DNA]</scope>
    <source>
        <strain evidence="2">Bin_63_2</strain>
    </source>
</reference>
<gene>
    <name evidence="2" type="ORF">E6Q11_00870</name>
</gene>
<evidence type="ECO:0000313" key="2">
    <source>
        <dbReference type="EMBL" id="TXG78506.1"/>
    </source>
</evidence>
<protein>
    <submittedName>
        <fullName evidence="2">Uncharacterized protein</fullName>
    </submittedName>
</protein>
<organism evidence="2 3">
    <name type="scientific">Candidatus Dojkabacteria bacterium</name>
    <dbReference type="NCBI Taxonomy" id="2099670"/>
    <lineage>
        <taxon>Bacteria</taxon>
        <taxon>Candidatus Dojkabacteria</taxon>
    </lineage>
</organism>
<comment type="caution">
    <text evidence="2">The sequence shown here is derived from an EMBL/GenBank/DDBJ whole genome shotgun (WGS) entry which is preliminary data.</text>
</comment>
<feature type="compositionally biased region" description="Polar residues" evidence="1">
    <location>
        <begin position="365"/>
        <end position="375"/>
    </location>
</feature>
<name>A0A5C7JD94_9BACT</name>